<keyword evidence="5" id="KW-1185">Reference proteome</keyword>
<sequence>MAKRVIFLIALWAIDQIESQKTLSALECQNMIKNPLKFILMAGVSMEKKEIILITINRMAFQIPISIFLNHSLPIRNCRVEPLSQAFPVLNKDSFFNKMINKDLVHSMFLMNDFEGSKIIALPKYPNKNGLEFIYDPIDSRVSKISTHLYEDSRKKAVPLSNQGPLFGYVLIRHRYRSRLSIQIYRKFDSDKSLFGHFTEHYLCYSKKRNDLIYLEIENQQQNCFYYVELSIGKGFIGNGFVYLFNDNQMVYYFDKLALDVIGSIVQLYKIQTKNFFLCDDVQQATISPNFRIRTTHQLKFDEEIKFTTVNRNRSKIAEKPVTRIVDANSPTLISKEESNTMQYYLIAIAFTVLVCLVLIVILIIKLQSKDRRQSTAKMMLIPSKISSQIFNYLRHSKIDKWFSTDQSSSRVISSKFVKSFKPRHHSIVSSRRTRIDGNSIIANASRLFRFSPRHISGFELAHKKRSRIHSNRSKYSSNSPIARN</sequence>
<evidence type="ECO:0000313" key="4">
    <source>
        <dbReference type="EnsemblMetazoa" id="KAF7495864.1"/>
    </source>
</evidence>
<keyword evidence="1" id="KW-0812">Transmembrane</keyword>
<reference evidence="4" key="3">
    <citation type="submission" date="2022-06" db="UniProtKB">
        <authorList>
            <consortium name="EnsemblMetazoa"/>
        </authorList>
    </citation>
    <scope>IDENTIFICATION</scope>
</reference>
<feature type="chain" id="PRO_5038259381" evidence="2">
    <location>
        <begin position="20"/>
        <end position="485"/>
    </location>
</feature>
<name>A0A834REM2_SARSC</name>
<proteinExistence type="predicted"/>
<accession>A0A834REM2</accession>
<evidence type="ECO:0000256" key="2">
    <source>
        <dbReference type="SAM" id="SignalP"/>
    </source>
</evidence>
<dbReference type="EMBL" id="WVUK01000044">
    <property type="protein sequence ID" value="KAF7495864.1"/>
    <property type="molecule type" value="Genomic_DNA"/>
</dbReference>
<keyword evidence="1" id="KW-0472">Membrane</keyword>
<feature type="signal peptide" evidence="2">
    <location>
        <begin position="1"/>
        <end position="19"/>
    </location>
</feature>
<organism evidence="3">
    <name type="scientific">Sarcoptes scabiei</name>
    <name type="common">Itch mite</name>
    <name type="synonym">Acarus scabiei</name>
    <dbReference type="NCBI Taxonomy" id="52283"/>
    <lineage>
        <taxon>Eukaryota</taxon>
        <taxon>Metazoa</taxon>
        <taxon>Ecdysozoa</taxon>
        <taxon>Arthropoda</taxon>
        <taxon>Chelicerata</taxon>
        <taxon>Arachnida</taxon>
        <taxon>Acari</taxon>
        <taxon>Acariformes</taxon>
        <taxon>Sarcoptiformes</taxon>
        <taxon>Astigmata</taxon>
        <taxon>Psoroptidia</taxon>
        <taxon>Sarcoptoidea</taxon>
        <taxon>Sarcoptidae</taxon>
        <taxon>Sarcoptinae</taxon>
        <taxon>Sarcoptes</taxon>
    </lineage>
</organism>
<feature type="transmembrane region" description="Helical" evidence="1">
    <location>
        <begin position="344"/>
        <end position="365"/>
    </location>
</feature>
<dbReference type="Proteomes" id="UP000070412">
    <property type="component" value="Unassembled WGS sequence"/>
</dbReference>
<protein>
    <submittedName>
        <fullName evidence="3 4">Uncharacterized protein</fullName>
    </submittedName>
</protein>
<evidence type="ECO:0000313" key="5">
    <source>
        <dbReference type="Proteomes" id="UP000070412"/>
    </source>
</evidence>
<evidence type="ECO:0000256" key="1">
    <source>
        <dbReference type="SAM" id="Phobius"/>
    </source>
</evidence>
<dbReference type="EnsemblMetazoa" id="SSS_8807s_mrna">
    <property type="protein sequence ID" value="KAF7495864.1"/>
    <property type="gene ID" value="SSS_8807"/>
</dbReference>
<keyword evidence="1" id="KW-1133">Transmembrane helix</keyword>
<evidence type="ECO:0000313" key="3">
    <source>
        <dbReference type="EMBL" id="KAF7495864.1"/>
    </source>
</evidence>
<keyword evidence="2" id="KW-0732">Signal</keyword>
<reference evidence="5" key="1">
    <citation type="journal article" date="2020" name="PLoS Negl. Trop. Dis.">
        <title>High-quality nuclear genome for Sarcoptes scabiei-A critical resource for a neglected parasite.</title>
        <authorList>
            <person name="Korhonen P.K."/>
            <person name="Gasser R.B."/>
            <person name="Ma G."/>
            <person name="Wang T."/>
            <person name="Stroehlein A.J."/>
            <person name="Young N.D."/>
            <person name="Ang C.S."/>
            <person name="Fernando D.D."/>
            <person name="Lu H.C."/>
            <person name="Taylor S."/>
            <person name="Reynolds S.L."/>
            <person name="Mofiz E."/>
            <person name="Najaraj S.H."/>
            <person name="Gowda H."/>
            <person name="Madugundu A."/>
            <person name="Renuse S."/>
            <person name="Holt D."/>
            <person name="Pandey A."/>
            <person name="Papenfuss A.T."/>
            <person name="Fischer K."/>
        </authorList>
    </citation>
    <scope>NUCLEOTIDE SEQUENCE [LARGE SCALE GENOMIC DNA]</scope>
</reference>
<dbReference type="AlphaFoldDB" id="A0A834REM2"/>
<gene>
    <name evidence="3" type="ORF">SSS_8807</name>
</gene>
<reference evidence="3" key="2">
    <citation type="submission" date="2020-01" db="EMBL/GenBank/DDBJ databases">
        <authorList>
            <person name="Korhonen P.K.K."/>
            <person name="Guangxu M.G."/>
            <person name="Wang T.W."/>
            <person name="Stroehlein A.J.S."/>
            <person name="Young N.D."/>
            <person name="Ang C.-S.A."/>
            <person name="Fernando D.W.F."/>
            <person name="Lu H.L."/>
            <person name="Taylor S.T."/>
            <person name="Ehtesham M.E.M."/>
            <person name="Najaraj S.H.N."/>
            <person name="Harsha G.H.G."/>
            <person name="Madugundu A.M."/>
            <person name="Renuse S.R."/>
            <person name="Holt D.H."/>
            <person name="Pandey A.P."/>
            <person name="Papenfuss A.P."/>
            <person name="Gasser R.B.G."/>
            <person name="Fischer K.F."/>
        </authorList>
    </citation>
    <scope>NUCLEOTIDE SEQUENCE</scope>
    <source>
        <strain evidence="3">SSS_KF_BRIS2020</strain>
    </source>
</reference>